<reference evidence="2" key="1">
    <citation type="submission" date="2020-11" db="EMBL/GenBank/DDBJ databases">
        <authorList>
            <consortium name="DOE Joint Genome Institute"/>
            <person name="Ahrendt S."/>
            <person name="Riley R."/>
            <person name="Andreopoulos W."/>
            <person name="Labutti K."/>
            <person name="Pangilinan J."/>
            <person name="Ruiz-Duenas F.J."/>
            <person name="Barrasa J.M."/>
            <person name="Sanchez-Garcia M."/>
            <person name="Camarero S."/>
            <person name="Miyauchi S."/>
            <person name="Serrano A."/>
            <person name="Linde D."/>
            <person name="Babiker R."/>
            <person name="Drula E."/>
            <person name="Ayuso-Fernandez I."/>
            <person name="Pacheco R."/>
            <person name="Padilla G."/>
            <person name="Ferreira P."/>
            <person name="Barriuso J."/>
            <person name="Kellner H."/>
            <person name="Castanera R."/>
            <person name="Alfaro M."/>
            <person name="Ramirez L."/>
            <person name="Pisabarro A.G."/>
            <person name="Kuo A."/>
            <person name="Tritt A."/>
            <person name="Lipzen A."/>
            <person name="He G."/>
            <person name="Yan M."/>
            <person name="Ng V."/>
            <person name="Cullen D."/>
            <person name="Martin F."/>
            <person name="Rosso M.-N."/>
            <person name="Henrissat B."/>
            <person name="Hibbett D."/>
            <person name="Martinez A.T."/>
            <person name="Grigoriev I.V."/>
        </authorList>
    </citation>
    <scope>NUCLEOTIDE SEQUENCE</scope>
    <source>
        <strain evidence="2">MF-IS2</strain>
    </source>
</reference>
<feature type="region of interest" description="Disordered" evidence="1">
    <location>
        <begin position="1"/>
        <end position="51"/>
    </location>
</feature>
<evidence type="ECO:0000313" key="3">
    <source>
        <dbReference type="Proteomes" id="UP000807342"/>
    </source>
</evidence>
<evidence type="ECO:0000256" key="1">
    <source>
        <dbReference type="SAM" id="MobiDB-lite"/>
    </source>
</evidence>
<evidence type="ECO:0000313" key="2">
    <source>
        <dbReference type="EMBL" id="KAF9444029.1"/>
    </source>
</evidence>
<dbReference type="EMBL" id="MU151412">
    <property type="protein sequence ID" value="KAF9444029.1"/>
    <property type="molecule type" value="Genomic_DNA"/>
</dbReference>
<accession>A0A9P5X5K2</accession>
<sequence>MLPLKRRRMRKKRMRTTNTSRRWLIPPQPPKRETSTRSPMRSLRRTRRKSRHRLHLEVRCPPRLHQSIVVISLCLKLKARWVSVCTLPDCNFSVCDA</sequence>
<protein>
    <submittedName>
        <fullName evidence="2">Uncharacterized protein</fullName>
    </submittedName>
</protein>
<gene>
    <name evidence="2" type="ORF">P691DRAFT_368574</name>
</gene>
<feature type="compositionally biased region" description="Basic residues" evidence="1">
    <location>
        <begin position="42"/>
        <end position="51"/>
    </location>
</feature>
<keyword evidence="3" id="KW-1185">Reference proteome</keyword>
<organism evidence="2 3">
    <name type="scientific">Macrolepiota fuliginosa MF-IS2</name>
    <dbReference type="NCBI Taxonomy" id="1400762"/>
    <lineage>
        <taxon>Eukaryota</taxon>
        <taxon>Fungi</taxon>
        <taxon>Dikarya</taxon>
        <taxon>Basidiomycota</taxon>
        <taxon>Agaricomycotina</taxon>
        <taxon>Agaricomycetes</taxon>
        <taxon>Agaricomycetidae</taxon>
        <taxon>Agaricales</taxon>
        <taxon>Agaricineae</taxon>
        <taxon>Agaricaceae</taxon>
        <taxon>Macrolepiota</taxon>
    </lineage>
</organism>
<proteinExistence type="predicted"/>
<dbReference type="AlphaFoldDB" id="A0A9P5X5K2"/>
<feature type="compositionally biased region" description="Basic residues" evidence="1">
    <location>
        <begin position="1"/>
        <end position="15"/>
    </location>
</feature>
<name>A0A9P5X5K2_9AGAR</name>
<comment type="caution">
    <text evidence="2">The sequence shown here is derived from an EMBL/GenBank/DDBJ whole genome shotgun (WGS) entry which is preliminary data.</text>
</comment>
<dbReference type="Proteomes" id="UP000807342">
    <property type="component" value="Unassembled WGS sequence"/>
</dbReference>